<dbReference type="Pfam" id="PF00069">
    <property type="entry name" value="Pkinase"/>
    <property type="match status" value="1"/>
</dbReference>
<dbReference type="InterPro" id="IPR011009">
    <property type="entry name" value="Kinase-like_dom_sf"/>
</dbReference>
<keyword evidence="2" id="KW-0418">Kinase</keyword>
<feature type="domain" description="Protein kinase" evidence="1">
    <location>
        <begin position="1"/>
        <end position="269"/>
    </location>
</feature>
<dbReference type="PANTHER" id="PTHR24361">
    <property type="entry name" value="MITOGEN-ACTIVATED KINASE KINASE KINASE"/>
    <property type="match status" value="1"/>
</dbReference>
<dbReference type="InterPro" id="IPR053235">
    <property type="entry name" value="Ser_Thr_kinase"/>
</dbReference>
<organism evidence="2 3">
    <name type="scientific">Fragilariopsis cylindrus CCMP1102</name>
    <dbReference type="NCBI Taxonomy" id="635003"/>
    <lineage>
        <taxon>Eukaryota</taxon>
        <taxon>Sar</taxon>
        <taxon>Stramenopiles</taxon>
        <taxon>Ochrophyta</taxon>
        <taxon>Bacillariophyta</taxon>
        <taxon>Bacillariophyceae</taxon>
        <taxon>Bacillariophycidae</taxon>
        <taxon>Bacillariales</taxon>
        <taxon>Bacillariaceae</taxon>
        <taxon>Fragilariopsis</taxon>
    </lineage>
</organism>
<dbReference type="InterPro" id="IPR000719">
    <property type="entry name" value="Prot_kinase_dom"/>
</dbReference>
<accession>A0A1E7FT08</accession>
<dbReference type="GO" id="GO:0005737">
    <property type="term" value="C:cytoplasm"/>
    <property type="evidence" value="ECO:0007669"/>
    <property type="project" value="TreeGrafter"/>
</dbReference>
<dbReference type="SUPFAM" id="SSF56112">
    <property type="entry name" value="Protein kinase-like (PK-like)"/>
    <property type="match status" value="1"/>
</dbReference>
<gene>
    <name evidence="2" type="ORF">FRACYDRAFT_160501</name>
</gene>
<feature type="non-terminal residue" evidence="2">
    <location>
        <position position="1"/>
    </location>
</feature>
<keyword evidence="2" id="KW-0808">Transferase</keyword>
<dbReference type="PIRSF" id="PIRSF000654">
    <property type="entry name" value="Integrin-linked_kinase"/>
    <property type="match status" value="1"/>
</dbReference>
<dbReference type="GO" id="GO:0004674">
    <property type="term" value="F:protein serine/threonine kinase activity"/>
    <property type="evidence" value="ECO:0007669"/>
    <property type="project" value="TreeGrafter"/>
</dbReference>
<dbReference type="InterPro" id="IPR008271">
    <property type="entry name" value="Ser/Thr_kinase_AS"/>
</dbReference>
<dbReference type="EMBL" id="KV784354">
    <property type="protein sequence ID" value="OEU21312.1"/>
    <property type="molecule type" value="Genomic_DNA"/>
</dbReference>
<proteinExistence type="predicted"/>
<dbReference type="Gene3D" id="1.10.510.10">
    <property type="entry name" value="Transferase(Phosphotransferase) domain 1"/>
    <property type="match status" value="1"/>
</dbReference>
<dbReference type="GO" id="GO:0005524">
    <property type="term" value="F:ATP binding"/>
    <property type="evidence" value="ECO:0007669"/>
    <property type="project" value="InterPro"/>
</dbReference>
<feature type="non-terminal residue" evidence="2">
    <location>
        <position position="269"/>
    </location>
</feature>
<dbReference type="KEGG" id="fcy:FRACYDRAFT_160501"/>
<dbReference type="SMART" id="SM00220">
    <property type="entry name" value="S_TKc"/>
    <property type="match status" value="1"/>
</dbReference>
<dbReference type="Proteomes" id="UP000095751">
    <property type="component" value="Unassembled WGS sequence"/>
</dbReference>
<keyword evidence="3" id="KW-1185">Reference proteome</keyword>
<dbReference type="PROSITE" id="PS00108">
    <property type="entry name" value="PROTEIN_KINASE_ST"/>
    <property type="match status" value="1"/>
</dbReference>
<sequence>QLVAVKILSKSNLKRRRTIERDRNTKSVKIRNAYQQVQREIALMKKLSHPNLVQLYEVIDSPETDILYMVLEYMPLGEILTYQENTATFKRSESLRHKKIDGLFNGHFDEEHAALYFVDILHGLAYLHQHHICHRDLKPENILLSNRKIAKIGDFGVSHIFEEESENGPRRMTEGTWCFWSPEMCNGSRGFSLYAADIWAAGICLYIFVTGKLPFYSTVPLDLFEMIAKTEIQYSDLGLSDTLIDLLKCCLEKDPNCRAGVGDCLHHPF</sequence>
<dbReference type="OrthoDB" id="68483at2759"/>
<evidence type="ECO:0000313" key="2">
    <source>
        <dbReference type="EMBL" id="OEU21312.1"/>
    </source>
</evidence>
<protein>
    <submittedName>
        <fullName evidence="2">Kinase-like protein</fullName>
    </submittedName>
</protein>
<evidence type="ECO:0000259" key="1">
    <source>
        <dbReference type="PROSITE" id="PS50011"/>
    </source>
</evidence>
<dbReference type="CDD" id="cd14008">
    <property type="entry name" value="STKc_LKB1_CaMKK"/>
    <property type="match status" value="1"/>
</dbReference>
<evidence type="ECO:0000313" key="3">
    <source>
        <dbReference type="Proteomes" id="UP000095751"/>
    </source>
</evidence>
<dbReference type="AlphaFoldDB" id="A0A1E7FT08"/>
<dbReference type="PROSITE" id="PS50011">
    <property type="entry name" value="PROTEIN_KINASE_DOM"/>
    <property type="match status" value="1"/>
</dbReference>
<dbReference type="InParanoid" id="A0A1E7FT08"/>
<name>A0A1E7FT08_9STRA</name>
<reference evidence="2 3" key="1">
    <citation type="submission" date="2016-09" db="EMBL/GenBank/DDBJ databases">
        <title>Extensive genetic diversity and differential bi-allelic expression allows diatom success in the polar Southern Ocean.</title>
        <authorList>
            <consortium name="DOE Joint Genome Institute"/>
            <person name="Mock T."/>
            <person name="Otillar R.P."/>
            <person name="Strauss J."/>
            <person name="Dupont C."/>
            <person name="Frickenhaus S."/>
            <person name="Maumus F."/>
            <person name="Mcmullan M."/>
            <person name="Sanges R."/>
            <person name="Schmutz J."/>
            <person name="Toseland A."/>
            <person name="Valas R."/>
            <person name="Veluchamy A."/>
            <person name="Ward B.J."/>
            <person name="Allen A."/>
            <person name="Barry K."/>
            <person name="Falciatore A."/>
            <person name="Ferrante M."/>
            <person name="Fortunato A.E."/>
            <person name="Gloeckner G."/>
            <person name="Gruber A."/>
            <person name="Hipkin R."/>
            <person name="Janech M."/>
            <person name="Kroth P."/>
            <person name="Leese F."/>
            <person name="Lindquist E."/>
            <person name="Lyon B.R."/>
            <person name="Martin J."/>
            <person name="Mayer C."/>
            <person name="Parker M."/>
            <person name="Quesneville H."/>
            <person name="Raymond J."/>
            <person name="Uhlig C."/>
            <person name="Valentin K.U."/>
            <person name="Worden A.Z."/>
            <person name="Armbrust E.V."/>
            <person name="Bowler C."/>
            <person name="Green B."/>
            <person name="Moulton V."/>
            <person name="Van Oosterhout C."/>
            <person name="Grigoriev I."/>
        </authorList>
    </citation>
    <scope>NUCLEOTIDE SEQUENCE [LARGE SCALE GENOMIC DNA]</scope>
    <source>
        <strain evidence="2 3">CCMP1102</strain>
    </source>
</reference>
<dbReference type="Gene3D" id="3.30.200.20">
    <property type="entry name" value="Phosphorylase Kinase, domain 1"/>
    <property type="match status" value="1"/>
</dbReference>